<organism evidence="3 4">
    <name type="scientific">Stappia albiluteola</name>
    <dbReference type="NCBI Taxonomy" id="2758565"/>
    <lineage>
        <taxon>Bacteria</taxon>
        <taxon>Pseudomonadati</taxon>
        <taxon>Pseudomonadota</taxon>
        <taxon>Alphaproteobacteria</taxon>
        <taxon>Hyphomicrobiales</taxon>
        <taxon>Stappiaceae</taxon>
        <taxon>Stappia</taxon>
    </lineage>
</organism>
<dbReference type="AlphaFoldDB" id="A0A839ACE9"/>
<dbReference type="InterPro" id="IPR027304">
    <property type="entry name" value="Trigger_fact/SurA_dom_sf"/>
</dbReference>
<dbReference type="GO" id="GO:0003755">
    <property type="term" value="F:peptidyl-prolyl cis-trans isomerase activity"/>
    <property type="evidence" value="ECO:0007669"/>
    <property type="project" value="UniProtKB-KW"/>
</dbReference>
<dbReference type="PANTHER" id="PTHR47637:SF1">
    <property type="entry name" value="CHAPERONE SURA"/>
    <property type="match status" value="1"/>
</dbReference>
<accession>A0A839ACE9</accession>
<name>A0A839ACE9_9HYPH</name>
<dbReference type="Proteomes" id="UP000541109">
    <property type="component" value="Unassembled WGS sequence"/>
</dbReference>
<dbReference type="PANTHER" id="PTHR47637">
    <property type="entry name" value="CHAPERONE SURA"/>
    <property type="match status" value="1"/>
</dbReference>
<dbReference type="RefSeq" id="WP_182163340.1">
    <property type="nucleotide sequence ID" value="NZ_JACFXV010000043.1"/>
</dbReference>
<dbReference type="InterPro" id="IPR050280">
    <property type="entry name" value="OMP_Chaperone_SurA"/>
</dbReference>
<evidence type="ECO:0000313" key="3">
    <source>
        <dbReference type="EMBL" id="MBA5776708.1"/>
    </source>
</evidence>
<keyword evidence="1 2" id="KW-0732">Signal</keyword>
<dbReference type="EMBL" id="JACFXV010000043">
    <property type="protein sequence ID" value="MBA5776708.1"/>
    <property type="molecule type" value="Genomic_DNA"/>
</dbReference>
<feature type="signal peptide" evidence="2">
    <location>
        <begin position="1"/>
        <end position="26"/>
    </location>
</feature>
<reference evidence="3 4" key="1">
    <citation type="submission" date="2020-07" db="EMBL/GenBank/DDBJ databases">
        <title>Stappia sp., F7233, whole genome shotgun sequencing project.</title>
        <authorList>
            <person name="Jiang S."/>
            <person name="Liu Z.W."/>
            <person name="Du Z.J."/>
        </authorList>
    </citation>
    <scope>NUCLEOTIDE SEQUENCE [LARGE SCALE GENOMIC DNA]</scope>
    <source>
        <strain evidence="3 4">F7233</strain>
    </source>
</reference>
<dbReference type="Gene3D" id="1.10.4030.10">
    <property type="entry name" value="Porin chaperone SurA, peptide-binding domain"/>
    <property type="match status" value="1"/>
</dbReference>
<evidence type="ECO:0000256" key="1">
    <source>
        <dbReference type="ARBA" id="ARBA00022729"/>
    </source>
</evidence>
<protein>
    <submittedName>
        <fullName evidence="3">SurA N-terminal domain-containing protein</fullName>
    </submittedName>
</protein>
<comment type="caution">
    <text evidence="3">The sequence shown here is derived from an EMBL/GenBank/DDBJ whole genome shotgun (WGS) entry which is preliminary data.</text>
</comment>
<dbReference type="SUPFAM" id="SSF109998">
    <property type="entry name" value="Triger factor/SurA peptide-binding domain-like"/>
    <property type="match status" value="1"/>
</dbReference>
<keyword evidence="4" id="KW-1185">Reference proteome</keyword>
<proteinExistence type="predicted"/>
<dbReference type="Pfam" id="PF13624">
    <property type="entry name" value="SurA_N_3"/>
    <property type="match status" value="1"/>
</dbReference>
<gene>
    <name evidence="3" type="ORF">H2509_06155</name>
</gene>
<evidence type="ECO:0000256" key="2">
    <source>
        <dbReference type="SAM" id="SignalP"/>
    </source>
</evidence>
<evidence type="ECO:0000313" key="4">
    <source>
        <dbReference type="Proteomes" id="UP000541109"/>
    </source>
</evidence>
<feature type="chain" id="PRO_5032353058" evidence="2">
    <location>
        <begin position="27"/>
        <end position="308"/>
    </location>
</feature>
<sequence length="308" mass="33957">MKLCHGLRAALLLAAIALTGATPAVSATSIEVIVNDKAITSYDVDQRAKLLRLTTRRSAAAAQKAALEELVDETLKLQEAERLRISVSKGQVDEAFGNIAQNVKLTPSRLEAALKQSGVNPGTLRDRLKAELAWSQAVRNRFRATVKITDSDVIAALRKDGGTENAKSVEYTLQSYVFVVPSKASNDFKAKRKREVDQFRAQFTSCEEGEKTAKGLNEVVAQPARRRLEAELPGNLKDAVQKVSVGRTTEPTLGAKGFEFFAVCDKREIDGDVDARVAKEAELRNKEGEALSRQYLRELRQRALIDYR</sequence>